<protein>
    <recommendedName>
        <fullName evidence="4">Lipoprotein</fullName>
    </recommendedName>
</protein>
<keyword evidence="1" id="KW-0732">Signal</keyword>
<reference evidence="2 3" key="1">
    <citation type="submission" date="2016-11" db="EMBL/GenBank/DDBJ databases">
        <authorList>
            <person name="Jaros S."/>
            <person name="Januszkiewicz K."/>
            <person name="Wedrychowicz H."/>
        </authorList>
    </citation>
    <scope>NUCLEOTIDE SEQUENCE [LARGE SCALE GENOMIC DNA]</scope>
    <source>
        <strain evidence="2 3">DSM 6191</strain>
    </source>
</reference>
<organism evidence="2 3">
    <name type="scientific">Clostridium intestinale DSM 6191</name>
    <dbReference type="NCBI Taxonomy" id="1121320"/>
    <lineage>
        <taxon>Bacteria</taxon>
        <taxon>Bacillati</taxon>
        <taxon>Bacillota</taxon>
        <taxon>Clostridia</taxon>
        <taxon>Eubacteriales</taxon>
        <taxon>Clostridiaceae</taxon>
        <taxon>Clostridium</taxon>
    </lineage>
</organism>
<sequence length="161" mass="18590">MRKVTIGCIFLCFLFLVGCSNKNDENTSAINTPDKIIVYKDGNQEEIEKSNHNFNKIAELTNDRIDKKNISVVKDGVDIDKFVKESMKNNLGIEFVYDEEQKMDIRNKEGFQPINYYRLYFNLKSDKAYESECFQYGDKGGYVDSSRGPLKPSKDILNIVE</sequence>
<evidence type="ECO:0008006" key="4">
    <source>
        <dbReference type="Google" id="ProtNLM"/>
    </source>
</evidence>
<dbReference type="PROSITE" id="PS51257">
    <property type="entry name" value="PROKAR_LIPOPROTEIN"/>
    <property type="match status" value="1"/>
</dbReference>
<proteinExistence type="predicted"/>
<evidence type="ECO:0000313" key="2">
    <source>
        <dbReference type="EMBL" id="SHI12574.1"/>
    </source>
</evidence>
<evidence type="ECO:0000313" key="3">
    <source>
        <dbReference type="Proteomes" id="UP000184241"/>
    </source>
</evidence>
<accession>A0A1M5YL67</accession>
<gene>
    <name evidence="2" type="ORF">SAMN02745941_02097</name>
</gene>
<dbReference type="Proteomes" id="UP000184241">
    <property type="component" value="Unassembled WGS sequence"/>
</dbReference>
<name>A0A1M5YL67_9CLOT</name>
<feature type="chain" id="PRO_5038749084" description="Lipoprotein" evidence="1">
    <location>
        <begin position="23"/>
        <end position="161"/>
    </location>
</feature>
<evidence type="ECO:0000256" key="1">
    <source>
        <dbReference type="SAM" id="SignalP"/>
    </source>
</evidence>
<dbReference type="RefSeq" id="WP_073019234.1">
    <property type="nucleotide sequence ID" value="NZ_FQXU01000006.1"/>
</dbReference>
<dbReference type="EMBL" id="FQXU01000006">
    <property type="protein sequence ID" value="SHI12574.1"/>
    <property type="molecule type" value="Genomic_DNA"/>
</dbReference>
<feature type="signal peptide" evidence="1">
    <location>
        <begin position="1"/>
        <end position="22"/>
    </location>
</feature>
<dbReference type="AlphaFoldDB" id="A0A1M5YL67"/>